<feature type="region of interest" description="Disordered" evidence="1">
    <location>
        <begin position="1"/>
        <end position="30"/>
    </location>
</feature>
<dbReference type="EMBL" id="PQSP01000044">
    <property type="protein sequence ID" value="RUS65376.1"/>
    <property type="molecule type" value="Genomic_DNA"/>
</dbReference>
<accession>A0A433S9G2</accession>
<protein>
    <submittedName>
        <fullName evidence="2">Uncharacterized protein</fullName>
    </submittedName>
</protein>
<dbReference type="Proteomes" id="UP000286947">
    <property type="component" value="Unassembled WGS sequence"/>
</dbReference>
<comment type="caution">
    <text evidence="2">The sequence shown here is derived from an EMBL/GenBank/DDBJ whole genome shotgun (WGS) entry which is preliminary data.</text>
</comment>
<gene>
    <name evidence="2" type="ORF">CUZ56_03043</name>
</gene>
<reference evidence="2 3" key="1">
    <citation type="submission" date="2018-01" db="EMBL/GenBank/DDBJ databases">
        <title>Saezia sanguinis gen. nov., sp. nov., in the order Burkholderiales isolated from human blood.</title>
        <authorList>
            <person name="Medina-Pascual M.J."/>
            <person name="Valdezate S."/>
            <person name="Monzon S."/>
            <person name="Cuesta I."/>
            <person name="Carrasco G."/>
            <person name="Villalon P."/>
            <person name="Saez-Nieto J.A."/>
        </authorList>
    </citation>
    <scope>NUCLEOTIDE SEQUENCE [LARGE SCALE GENOMIC DNA]</scope>
    <source>
        <strain evidence="2 3">CNM695-12</strain>
    </source>
</reference>
<proteinExistence type="predicted"/>
<evidence type="ECO:0000313" key="3">
    <source>
        <dbReference type="Proteomes" id="UP000286947"/>
    </source>
</evidence>
<name>A0A433S9G2_9BURK</name>
<evidence type="ECO:0000256" key="1">
    <source>
        <dbReference type="SAM" id="MobiDB-lite"/>
    </source>
</evidence>
<keyword evidence="3" id="KW-1185">Reference proteome</keyword>
<organism evidence="2 3">
    <name type="scientific">Saezia sanguinis</name>
    <dbReference type="NCBI Taxonomy" id="1965230"/>
    <lineage>
        <taxon>Bacteria</taxon>
        <taxon>Pseudomonadati</taxon>
        <taxon>Pseudomonadota</taxon>
        <taxon>Betaproteobacteria</taxon>
        <taxon>Burkholderiales</taxon>
        <taxon>Saeziaceae</taxon>
        <taxon>Saezia</taxon>
    </lineage>
</organism>
<dbReference type="AlphaFoldDB" id="A0A433S9G2"/>
<evidence type="ECO:0000313" key="2">
    <source>
        <dbReference type="EMBL" id="RUS65376.1"/>
    </source>
</evidence>
<sequence>MDGTREEKVGIGSAGIVPSQKERVGRGDSATFDESGKVGVDLRGMSCIDLNFVDVSAGYGDFANLQW</sequence>